<protein>
    <submittedName>
        <fullName evidence="1">Uncharacterized protein</fullName>
    </submittedName>
</protein>
<dbReference type="OrthoDB" id="10399173at2759"/>
<name>W4G4L7_APHAT</name>
<reference evidence="1" key="1">
    <citation type="submission" date="2013-12" db="EMBL/GenBank/DDBJ databases">
        <title>The Genome Sequence of Aphanomyces astaci APO3.</title>
        <authorList>
            <consortium name="The Broad Institute Genomics Platform"/>
            <person name="Russ C."/>
            <person name="Tyler B."/>
            <person name="van West P."/>
            <person name="Dieguez-Uribeondo J."/>
            <person name="Young S.K."/>
            <person name="Zeng Q."/>
            <person name="Gargeya S."/>
            <person name="Fitzgerald M."/>
            <person name="Abouelleil A."/>
            <person name="Alvarado L."/>
            <person name="Chapman S.B."/>
            <person name="Gainer-Dewar J."/>
            <person name="Goldberg J."/>
            <person name="Griggs A."/>
            <person name="Gujja S."/>
            <person name="Hansen M."/>
            <person name="Howarth C."/>
            <person name="Imamovic A."/>
            <person name="Ireland A."/>
            <person name="Larimer J."/>
            <person name="McCowan C."/>
            <person name="Murphy C."/>
            <person name="Pearson M."/>
            <person name="Poon T.W."/>
            <person name="Priest M."/>
            <person name="Roberts A."/>
            <person name="Saif S."/>
            <person name="Shea T."/>
            <person name="Sykes S."/>
            <person name="Wortman J."/>
            <person name="Nusbaum C."/>
            <person name="Birren B."/>
        </authorList>
    </citation>
    <scope>NUCLEOTIDE SEQUENCE [LARGE SCALE GENOMIC DNA]</scope>
    <source>
        <strain evidence="1">APO3</strain>
    </source>
</reference>
<sequence>MLSSSTQLMVPPPPHNSMDEATLMHSMRSQLHHHHHIIHNDLPPTAIPLPDQVHNQWRLLQTIKRHNEILRALVQQVDISTNMFSYPIQDPQPTDMQTTKDFLAWYFSDDNATMSC</sequence>
<accession>W4G4L7</accession>
<dbReference type="EMBL" id="KI913146">
    <property type="protein sequence ID" value="ETV73989.1"/>
    <property type="molecule type" value="Genomic_DNA"/>
</dbReference>
<dbReference type="RefSeq" id="XP_009836502.1">
    <property type="nucleotide sequence ID" value="XM_009838200.1"/>
</dbReference>
<gene>
    <name evidence="1" type="ORF">H257_11301</name>
</gene>
<organism evidence="1">
    <name type="scientific">Aphanomyces astaci</name>
    <name type="common">Crayfish plague agent</name>
    <dbReference type="NCBI Taxonomy" id="112090"/>
    <lineage>
        <taxon>Eukaryota</taxon>
        <taxon>Sar</taxon>
        <taxon>Stramenopiles</taxon>
        <taxon>Oomycota</taxon>
        <taxon>Saprolegniomycetes</taxon>
        <taxon>Saprolegniales</taxon>
        <taxon>Verrucalvaceae</taxon>
        <taxon>Aphanomyces</taxon>
    </lineage>
</organism>
<dbReference type="VEuPathDB" id="FungiDB:H257_11301"/>
<dbReference type="GeneID" id="20813297"/>
<dbReference type="AlphaFoldDB" id="W4G4L7"/>
<proteinExistence type="predicted"/>
<evidence type="ECO:0000313" key="1">
    <source>
        <dbReference type="EMBL" id="ETV73989.1"/>
    </source>
</evidence>